<comment type="caution">
    <text evidence="3">The sequence shown here is derived from an EMBL/GenBank/DDBJ whole genome shotgun (WGS) entry which is preliminary data.</text>
</comment>
<keyword evidence="4" id="KW-1185">Reference proteome</keyword>
<accession>A0A2B7YYI2</accession>
<proteinExistence type="predicted"/>
<gene>
    <name evidence="3" type="ORF">AJ80_01510</name>
</gene>
<feature type="region of interest" description="Disordered" evidence="1">
    <location>
        <begin position="1"/>
        <end position="22"/>
    </location>
</feature>
<dbReference type="OrthoDB" id="515692at2759"/>
<name>A0A2B7YYI2_POLH7</name>
<organism evidence="3 4">
    <name type="scientific">Polytolypa hystricis (strain UAMH7299)</name>
    <dbReference type="NCBI Taxonomy" id="1447883"/>
    <lineage>
        <taxon>Eukaryota</taxon>
        <taxon>Fungi</taxon>
        <taxon>Dikarya</taxon>
        <taxon>Ascomycota</taxon>
        <taxon>Pezizomycotina</taxon>
        <taxon>Eurotiomycetes</taxon>
        <taxon>Eurotiomycetidae</taxon>
        <taxon>Onygenales</taxon>
        <taxon>Onygenales incertae sedis</taxon>
        <taxon>Polytolypa</taxon>
    </lineage>
</organism>
<evidence type="ECO:0000313" key="3">
    <source>
        <dbReference type="EMBL" id="PGH26746.1"/>
    </source>
</evidence>
<evidence type="ECO:0000259" key="2">
    <source>
        <dbReference type="Pfam" id="PF24864"/>
    </source>
</evidence>
<evidence type="ECO:0000256" key="1">
    <source>
        <dbReference type="SAM" id="MobiDB-lite"/>
    </source>
</evidence>
<sequence>MATQSQEQLPDPPMPILPMERGHRRPLTATPCLPSATANSNLFQRIPLGLRLLPPLKKHPPKAPANRPHAMNRPRHANIQDATLYDYSKPRQWQWCSSVYHDLWPDSDPTEAEYSFLHQMDHCYLGSASCDRWPGEMPAKCFIGALGWFLTCRQAYIEGVEVLYGTNRICISGTYLLHRLPDLMLPQRLATIRSVQLYWNIHPWVDSPKYGMKKEYQPGSDMEGFVSLLTALPLTLPNLTFLYLSLRGEFRFPIQDVGMTLEELDEITLNTSERLLQLVDPMVIQLRLLSYCQVLLPVFYFRARKFKEKGMGLHPDDVMSE</sequence>
<dbReference type="InterPro" id="IPR056632">
    <property type="entry name" value="DUF7730"/>
</dbReference>
<evidence type="ECO:0000313" key="4">
    <source>
        <dbReference type="Proteomes" id="UP000224634"/>
    </source>
</evidence>
<protein>
    <recommendedName>
        <fullName evidence="2">DUF7730 domain-containing protein</fullName>
    </recommendedName>
</protein>
<reference evidence="3 4" key="1">
    <citation type="submission" date="2017-10" db="EMBL/GenBank/DDBJ databases">
        <title>Comparative genomics in systemic dimorphic fungi from Ajellomycetaceae.</title>
        <authorList>
            <person name="Munoz J.F."/>
            <person name="Mcewen J.G."/>
            <person name="Clay O.K."/>
            <person name="Cuomo C.A."/>
        </authorList>
    </citation>
    <scope>NUCLEOTIDE SEQUENCE [LARGE SCALE GENOMIC DNA]</scope>
    <source>
        <strain evidence="3 4">UAMH7299</strain>
    </source>
</reference>
<dbReference type="STRING" id="1447883.A0A2B7YYI2"/>
<dbReference type="Pfam" id="PF24864">
    <property type="entry name" value="DUF7730"/>
    <property type="match status" value="1"/>
</dbReference>
<feature type="domain" description="DUF7730" evidence="2">
    <location>
        <begin position="146"/>
        <end position="213"/>
    </location>
</feature>
<dbReference type="Proteomes" id="UP000224634">
    <property type="component" value="Unassembled WGS sequence"/>
</dbReference>
<dbReference type="EMBL" id="PDNA01000013">
    <property type="protein sequence ID" value="PGH26746.1"/>
    <property type="molecule type" value="Genomic_DNA"/>
</dbReference>
<dbReference type="AlphaFoldDB" id="A0A2B7YYI2"/>